<organism evidence="1 2">
    <name type="scientific">Solirubrobacter ginsenosidimutans</name>
    <dbReference type="NCBI Taxonomy" id="490573"/>
    <lineage>
        <taxon>Bacteria</taxon>
        <taxon>Bacillati</taxon>
        <taxon>Actinomycetota</taxon>
        <taxon>Thermoleophilia</taxon>
        <taxon>Solirubrobacterales</taxon>
        <taxon>Solirubrobacteraceae</taxon>
        <taxon>Solirubrobacter</taxon>
    </lineage>
</organism>
<evidence type="ECO:0000313" key="1">
    <source>
        <dbReference type="EMBL" id="MDA0161774.1"/>
    </source>
</evidence>
<reference evidence="1" key="1">
    <citation type="submission" date="2022-10" db="EMBL/GenBank/DDBJ databases">
        <title>The WGS of Solirubrobacter ginsenosidimutans DSM 21036.</title>
        <authorList>
            <person name="Jiang Z."/>
        </authorList>
    </citation>
    <scope>NUCLEOTIDE SEQUENCE</scope>
    <source>
        <strain evidence="1">DSM 21036</strain>
    </source>
</reference>
<gene>
    <name evidence="1" type="ORF">OM076_15985</name>
</gene>
<evidence type="ECO:0000313" key="2">
    <source>
        <dbReference type="Proteomes" id="UP001149140"/>
    </source>
</evidence>
<dbReference type="EMBL" id="JAPDOD010000014">
    <property type="protein sequence ID" value="MDA0161774.1"/>
    <property type="molecule type" value="Genomic_DNA"/>
</dbReference>
<proteinExistence type="predicted"/>
<name>A0A9X3S0X6_9ACTN</name>
<dbReference type="Proteomes" id="UP001149140">
    <property type="component" value="Unassembled WGS sequence"/>
</dbReference>
<keyword evidence="2" id="KW-1185">Reference proteome</keyword>
<dbReference type="AlphaFoldDB" id="A0A9X3S0X6"/>
<protein>
    <submittedName>
        <fullName evidence="1">Uncharacterized protein</fullName>
    </submittedName>
</protein>
<comment type="caution">
    <text evidence="1">The sequence shown here is derived from an EMBL/GenBank/DDBJ whole genome shotgun (WGS) entry which is preliminary data.</text>
</comment>
<accession>A0A9X3S0X6</accession>
<sequence length="47" mass="4981">MTRRPKPAEGDPDVAADRLLGEQVAHGVTIEVTGWFSAKARTEAGMG</sequence>